<dbReference type="VEuPathDB" id="FungiDB:A1O9_03713"/>
<keyword evidence="8" id="KW-1185">Reference proteome</keyword>
<evidence type="ECO:0000256" key="2">
    <source>
        <dbReference type="ARBA" id="ARBA00022692"/>
    </source>
</evidence>
<keyword evidence="2 6" id="KW-0812">Transmembrane</keyword>
<proteinExistence type="predicted"/>
<reference evidence="7 8" key="1">
    <citation type="submission" date="2013-03" db="EMBL/GenBank/DDBJ databases">
        <title>The Genome Sequence of Exophiala aquamarina CBS 119918.</title>
        <authorList>
            <consortium name="The Broad Institute Genomics Platform"/>
            <person name="Cuomo C."/>
            <person name="de Hoog S."/>
            <person name="Gorbushina A."/>
            <person name="Walker B."/>
            <person name="Young S.K."/>
            <person name="Zeng Q."/>
            <person name="Gargeya S."/>
            <person name="Fitzgerald M."/>
            <person name="Haas B."/>
            <person name="Abouelleil A."/>
            <person name="Allen A.W."/>
            <person name="Alvarado L."/>
            <person name="Arachchi H.M."/>
            <person name="Berlin A.M."/>
            <person name="Chapman S.B."/>
            <person name="Gainer-Dewar J."/>
            <person name="Goldberg J."/>
            <person name="Griggs A."/>
            <person name="Gujja S."/>
            <person name="Hansen M."/>
            <person name="Howarth C."/>
            <person name="Imamovic A."/>
            <person name="Ireland A."/>
            <person name="Larimer J."/>
            <person name="McCowan C."/>
            <person name="Murphy C."/>
            <person name="Pearson M."/>
            <person name="Poon T.W."/>
            <person name="Priest M."/>
            <person name="Roberts A."/>
            <person name="Saif S."/>
            <person name="Shea T."/>
            <person name="Sisk P."/>
            <person name="Sykes S."/>
            <person name="Wortman J."/>
            <person name="Nusbaum C."/>
            <person name="Birren B."/>
        </authorList>
    </citation>
    <scope>NUCLEOTIDE SEQUENCE [LARGE SCALE GENOMIC DNA]</scope>
    <source>
        <strain evidence="7 8">CBS 119918</strain>
    </source>
</reference>
<feature type="compositionally biased region" description="Polar residues" evidence="5">
    <location>
        <begin position="9"/>
        <end position="31"/>
    </location>
</feature>
<protein>
    <submittedName>
        <fullName evidence="7">Uncharacterized protein</fullName>
    </submittedName>
</protein>
<dbReference type="STRING" id="1182545.A0A072PTN5"/>
<evidence type="ECO:0000256" key="3">
    <source>
        <dbReference type="ARBA" id="ARBA00022989"/>
    </source>
</evidence>
<name>A0A072PTN5_9EURO</name>
<gene>
    <name evidence="7" type="ORF">A1O9_03713</name>
</gene>
<keyword evidence="3 6" id="KW-1133">Transmembrane helix</keyword>
<evidence type="ECO:0000313" key="8">
    <source>
        <dbReference type="Proteomes" id="UP000027920"/>
    </source>
</evidence>
<dbReference type="OrthoDB" id="4205486at2759"/>
<dbReference type="RefSeq" id="XP_013261460.1">
    <property type="nucleotide sequence ID" value="XM_013406006.1"/>
</dbReference>
<evidence type="ECO:0000256" key="1">
    <source>
        <dbReference type="ARBA" id="ARBA00004167"/>
    </source>
</evidence>
<comment type="subcellular location">
    <subcellularLocation>
        <location evidence="1">Membrane</location>
        <topology evidence="1">Single-pass membrane protein</topology>
    </subcellularLocation>
</comment>
<dbReference type="HOGENOM" id="CLU_052684_1_1_1"/>
<dbReference type="Pfam" id="PF14880">
    <property type="entry name" value="COX14"/>
    <property type="match status" value="1"/>
</dbReference>
<evidence type="ECO:0000256" key="4">
    <source>
        <dbReference type="ARBA" id="ARBA00023136"/>
    </source>
</evidence>
<evidence type="ECO:0000313" key="7">
    <source>
        <dbReference type="EMBL" id="KEF58870.1"/>
    </source>
</evidence>
<organism evidence="7 8">
    <name type="scientific">Exophiala aquamarina CBS 119918</name>
    <dbReference type="NCBI Taxonomy" id="1182545"/>
    <lineage>
        <taxon>Eukaryota</taxon>
        <taxon>Fungi</taxon>
        <taxon>Dikarya</taxon>
        <taxon>Ascomycota</taxon>
        <taxon>Pezizomycotina</taxon>
        <taxon>Eurotiomycetes</taxon>
        <taxon>Chaetothyriomycetidae</taxon>
        <taxon>Chaetothyriales</taxon>
        <taxon>Herpotrichiellaceae</taxon>
        <taxon>Exophiala</taxon>
    </lineage>
</organism>
<evidence type="ECO:0000256" key="6">
    <source>
        <dbReference type="SAM" id="Phobius"/>
    </source>
</evidence>
<dbReference type="GO" id="GO:0016020">
    <property type="term" value="C:membrane"/>
    <property type="evidence" value="ECO:0007669"/>
    <property type="project" value="UniProtKB-SubCell"/>
</dbReference>
<keyword evidence="4 6" id="KW-0472">Membrane</keyword>
<dbReference type="GeneID" id="25278647"/>
<feature type="region of interest" description="Disordered" evidence="5">
    <location>
        <begin position="1"/>
        <end position="55"/>
    </location>
</feature>
<feature type="transmembrane region" description="Helical" evidence="6">
    <location>
        <begin position="93"/>
        <end position="113"/>
    </location>
</feature>
<sequence>MASRRAPSDTFTRFTSTQPHAMSRPTAFNSSTLTTDPKPLPQPQQPDPAGETPQEKVARLRAAARQAKERGTASGVDRFLIHGRRWADNMHRITTYALIAFTGVSTVVAVYGITSLVAHNRRQKRAWIEREMGRLSDAQQAFLRGEATAEQLHLLEQERAGEEMALKHKRAVEQKKSESYWSRLKGMVGATAAKGEMGQETEQERATREARRARGRQNIHDASYVEGEVQPVAVAVAPSGIKGVGVDSKGRPVPQDRVEYVSSKIEDRRRAGEKEVIARTGITGGELDVLAGNVAEAAAGGEKGWWNWIRGR</sequence>
<dbReference type="InterPro" id="IPR029208">
    <property type="entry name" value="COX14"/>
</dbReference>
<dbReference type="AlphaFoldDB" id="A0A072PTN5"/>
<dbReference type="Proteomes" id="UP000027920">
    <property type="component" value="Unassembled WGS sequence"/>
</dbReference>
<evidence type="ECO:0000256" key="5">
    <source>
        <dbReference type="SAM" id="MobiDB-lite"/>
    </source>
</evidence>
<comment type="caution">
    <text evidence="7">The sequence shown here is derived from an EMBL/GenBank/DDBJ whole genome shotgun (WGS) entry which is preliminary data.</text>
</comment>
<dbReference type="EMBL" id="AMGV01000003">
    <property type="protein sequence ID" value="KEF58870.1"/>
    <property type="molecule type" value="Genomic_DNA"/>
</dbReference>
<accession>A0A072PTN5</accession>